<dbReference type="RefSeq" id="WP_022212402.1">
    <property type="nucleotide sequence ID" value="NZ_JACOOQ010000014.1"/>
</dbReference>
<reference evidence="1" key="1">
    <citation type="submission" date="2020-08" db="EMBL/GenBank/DDBJ databases">
        <title>Genome public.</title>
        <authorList>
            <person name="Liu C."/>
            <person name="Sun Q."/>
        </authorList>
    </citation>
    <scope>NUCLEOTIDE SEQUENCE</scope>
    <source>
        <strain evidence="1">NSJ-42</strain>
    </source>
</reference>
<organism evidence="1 2">
    <name type="scientific">Clostridium lentum</name>
    <dbReference type="NCBI Taxonomy" id="2763037"/>
    <lineage>
        <taxon>Bacteria</taxon>
        <taxon>Bacillati</taxon>
        <taxon>Bacillota</taxon>
        <taxon>Clostridia</taxon>
        <taxon>Eubacteriales</taxon>
        <taxon>Clostridiaceae</taxon>
        <taxon>Clostridium</taxon>
    </lineage>
</organism>
<evidence type="ECO:0000313" key="2">
    <source>
        <dbReference type="Proteomes" id="UP000662088"/>
    </source>
</evidence>
<evidence type="ECO:0000313" key="1">
    <source>
        <dbReference type="EMBL" id="MBC5640535.1"/>
    </source>
</evidence>
<proteinExistence type="predicted"/>
<sequence>MYIAFGNRVVDSMDMKKLIEDNTEFKVIKDMSKGSKREDIVAFNLSMNIDLLNEELSEEFNLSELDEDILFEEYMALTEEIAVEIEEFLDDDVIMKFAAYKMDSSDNDIKAVIVIAQEELGMPKVKDVMKRLLTQVE</sequence>
<comment type="caution">
    <text evidence="1">The sequence shown here is derived from an EMBL/GenBank/DDBJ whole genome shotgun (WGS) entry which is preliminary data.</text>
</comment>
<keyword evidence="2" id="KW-1185">Reference proteome</keyword>
<gene>
    <name evidence="1" type="ORF">H8R92_08915</name>
</gene>
<accession>A0A8I0AEY3</accession>
<protein>
    <submittedName>
        <fullName evidence="1">Uncharacterized protein</fullName>
    </submittedName>
</protein>
<dbReference type="AlphaFoldDB" id="A0A8I0AEY3"/>
<dbReference type="Proteomes" id="UP000662088">
    <property type="component" value="Unassembled WGS sequence"/>
</dbReference>
<dbReference type="EMBL" id="JACOOQ010000014">
    <property type="protein sequence ID" value="MBC5640535.1"/>
    <property type="molecule type" value="Genomic_DNA"/>
</dbReference>
<name>A0A8I0AEY3_9CLOT</name>